<dbReference type="AlphaFoldDB" id="A0A8H3L0Y4"/>
<evidence type="ECO:0000313" key="1">
    <source>
        <dbReference type="EMBL" id="GES78579.1"/>
    </source>
</evidence>
<organism evidence="1 2">
    <name type="scientific">Rhizophagus clarus</name>
    <dbReference type="NCBI Taxonomy" id="94130"/>
    <lineage>
        <taxon>Eukaryota</taxon>
        <taxon>Fungi</taxon>
        <taxon>Fungi incertae sedis</taxon>
        <taxon>Mucoromycota</taxon>
        <taxon>Glomeromycotina</taxon>
        <taxon>Glomeromycetes</taxon>
        <taxon>Glomerales</taxon>
        <taxon>Glomeraceae</taxon>
        <taxon>Rhizophagus</taxon>
    </lineage>
</organism>
<name>A0A8H3L0Y4_9GLOM</name>
<sequence>MKTDMPSKIGWPFHNIYKYHNGFKVNSNIVFSIDDYVEELYWASTQYNLINTESNHLFKYYNGKNIRYVSTFDLDLYSKGFKYGRLRTTDGHYISSEWIKRQNSKTRNNYCVQIRRTVDRFANQHNKTPELIKSYIYGKVEFFFMYMFNNKTNILAYIQLISKVREENECKLFNQFSSKEFIDVRCIDHYVELVK</sequence>
<gene>
    <name evidence="1" type="ORF">RCL2_000589700</name>
</gene>
<protein>
    <submittedName>
        <fullName evidence="1">Uncharacterized protein</fullName>
    </submittedName>
</protein>
<evidence type="ECO:0000313" key="2">
    <source>
        <dbReference type="Proteomes" id="UP000615446"/>
    </source>
</evidence>
<dbReference type="OrthoDB" id="2326096at2759"/>
<dbReference type="EMBL" id="BLAL01000040">
    <property type="protein sequence ID" value="GES78579.1"/>
    <property type="molecule type" value="Genomic_DNA"/>
</dbReference>
<dbReference type="Proteomes" id="UP000615446">
    <property type="component" value="Unassembled WGS sequence"/>
</dbReference>
<reference evidence="1" key="1">
    <citation type="submission" date="2019-10" db="EMBL/GenBank/DDBJ databases">
        <title>Conservation and host-specific expression of non-tandemly repeated heterogenous ribosome RNA gene in arbuscular mycorrhizal fungi.</title>
        <authorList>
            <person name="Maeda T."/>
            <person name="Kobayashi Y."/>
            <person name="Nakagawa T."/>
            <person name="Ezawa T."/>
            <person name="Yamaguchi K."/>
            <person name="Bino T."/>
            <person name="Nishimoto Y."/>
            <person name="Shigenobu S."/>
            <person name="Kawaguchi M."/>
        </authorList>
    </citation>
    <scope>NUCLEOTIDE SEQUENCE</scope>
    <source>
        <strain evidence="1">HR1</strain>
    </source>
</reference>
<proteinExistence type="predicted"/>
<comment type="caution">
    <text evidence="1">The sequence shown here is derived from an EMBL/GenBank/DDBJ whole genome shotgun (WGS) entry which is preliminary data.</text>
</comment>
<accession>A0A8H3L0Y4</accession>